<proteinExistence type="predicted"/>
<name>E4ZTR3_LEPMJ</name>
<keyword evidence="2" id="KW-1185">Reference proteome</keyword>
<reference evidence="2" key="1">
    <citation type="journal article" date="2011" name="Nat. Commun.">
        <title>Effector diversification within compartments of the Leptosphaeria maculans genome affected by Repeat-Induced Point mutations.</title>
        <authorList>
            <person name="Rouxel T."/>
            <person name="Grandaubert J."/>
            <person name="Hane J.K."/>
            <person name="Hoede C."/>
            <person name="van de Wouw A.P."/>
            <person name="Couloux A."/>
            <person name="Dominguez V."/>
            <person name="Anthouard V."/>
            <person name="Bally P."/>
            <person name="Bourras S."/>
            <person name="Cozijnsen A.J."/>
            <person name="Ciuffetti L.M."/>
            <person name="Degrave A."/>
            <person name="Dilmaghani A."/>
            <person name="Duret L."/>
            <person name="Fudal I."/>
            <person name="Goodwin S.B."/>
            <person name="Gout L."/>
            <person name="Glaser N."/>
            <person name="Linglin J."/>
            <person name="Kema G.H.J."/>
            <person name="Lapalu N."/>
            <person name="Lawrence C.B."/>
            <person name="May K."/>
            <person name="Meyer M."/>
            <person name="Ollivier B."/>
            <person name="Poulain J."/>
            <person name="Schoch C.L."/>
            <person name="Simon A."/>
            <person name="Spatafora J.W."/>
            <person name="Stachowiak A."/>
            <person name="Turgeon B.G."/>
            <person name="Tyler B.M."/>
            <person name="Vincent D."/>
            <person name="Weissenbach J."/>
            <person name="Amselem J."/>
            <person name="Quesneville H."/>
            <person name="Oliver R.P."/>
            <person name="Wincker P."/>
            <person name="Balesdent M.-H."/>
            <person name="Howlett B.J."/>
        </authorList>
    </citation>
    <scope>NUCLEOTIDE SEQUENCE [LARGE SCALE GENOMIC DNA]</scope>
    <source>
        <strain evidence="2">JN3 / isolate v23.1.3 / race Av1-4-5-6-7-8</strain>
    </source>
</reference>
<dbReference type="AlphaFoldDB" id="E4ZTR3"/>
<dbReference type="Proteomes" id="UP000002668">
    <property type="component" value="Genome"/>
</dbReference>
<dbReference type="HOGENOM" id="CLU_2638505_0_0_1"/>
<dbReference type="EMBL" id="FP929125">
    <property type="protein sequence ID" value="CBX94623.1"/>
    <property type="molecule type" value="Genomic_DNA"/>
</dbReference>
<evidence type="ECO:0000313" key="2">
    <source>
        <dbReference type="Proteomes" id="UP000002668"/>
    </source>
</evidence>
<accession>E4ZTR3</accession>
<evidence type="ECO:0000313" key="1">
    <source>
        <dbReference type="EMBL" id="CBX94623.1"/>
    </source>
</evidence>
<dbReference type="InParanoid" id="E4ZTR3"/>
<sequence>MPHLRQHLSIIQPRRPPLQLIRHRHPKIPLHLLHRYHQPLHPLCRLQLRPPVHHHWRLPYPGLSGRHLFGTSGDIYI</sequence>
<protein>
    <submittedName>
        <fullName evidence="1">Predicted protein</fullName>
    </submittedName>
</protein>
<gene>
    <name evidence="1" type="ORF">LEMA_uP116260.1</name>
</gene>
<dbReference type="VEuPathDB" id="FungiDB:LEMA_uP116260.1"/>
<organism evidence="2">
    <name type="scientific">Leptosphaeria maculans (strain JN3 / isolate v23.1.3 / race Av1-4-5-6-7-8)</name>
    <name type="common">Blackleg fungus</name>
    <name type="synonym">Phoma lingam</name>
    <dbReference type="NCBI Taxonomy" id="985895"/>
    <lineage>
        <taxon>Eukaryota</taxon>
        <taxon>Fungi</taxon>
        <taxon>Dikarya</taxon>
        <taxon>Ascomycota</taxon>
        <taxon>Pezizomycotina</taxon>
        <taxon>Dothideomycetes</taxon>
        <taxon>Pleosporomycetidae</taxon>
        <taxon>Pleosporales</taxon>
        <taxon>Pleosporineae</taxon>
        <taxon>Leptosphaeriaceae</taxon>
        <taxon>Plenodomus</taxon>
        <taxon>Plenodomus lingam/Leptosphaeria maculans species complex</taxon>
    </lineage>
</organism>